<sequence length="507" mass="55403">MIILQDDDSTITEKDDHLALQTVPLLPLQPSPASSPVVCGDDLTALPEKRVPRRRRRSLLAVGFTLLLCALFASYSIIAPHAYRHPPILDDCPPGDYGSGGGPSPNGGPWRGFFHRLWWLISFGRPYQLGDDVGRCRVNTPAKYLHDKSLGHCQKFAIWSYESSSTPPPINGSQLGQPHADSRFQGTQYATTFFEISPSQSLLLLSRGLMSQGQIRIIDALSPATDTIRVNITARSQIRGIERLAQVCLMERSDGRPSSSELRPPEDRDHELDFEVLVTIPQSIADAQYNIEIDMPRFTQELSSNFSFDQVLLRSFNGHIKAQVSGDTVHIETTEGNTEGTFNVSSSLILHSGHASIKPTAYLRNDPAVGQATTFELHTSEAEIDASIHLLSSALDGAGGAFKVEVAAVDSPMTLDIVSAPLNANINITAQSSAYASMLSLPNTYEGEFLLTAPSPLVEDRHLEDPLRNGRPRVVATTRALDGSTPQRRVQRAFFDCDSATLIIPIA</sequence>
<keyword evidence="1" id="KW-1133">Transmembrane helix</keyword>
<protein>
    <submittedName>
        <fullName evidence="2">Uncharacterized protein</fullName>
    </submittedName>
</protein>
<dbReference type="AlphaFoldDB" id="A0A0D7ACS4"/>
<evidence type="ECO:0000313" key="3">
    <source>
        <dbReference type="Proteomes" id="UP000054144"/>
    </source>
</evidence>
<keyword evidence="1" id="KW-0472">Membrane</keyword>
<reference evidence="2 3" key="1">
    <citation type="journal article" date="2015" name="Fungal Genet. Biol.">
        <title>Evolution of novel wood decay mechanisms in Agaricales revealed by the genome sequences of Fistulina hepatica and Cylindrobasidium torrendii.</title>
        <authorList>
            <person name="Floudas D."/>
            <person name="Held B.W."/>
            <person name="Riley R."/>
            <person name="Nagy L.G."/>
            <person name="Koehler G."/>
            <person name="Ransdell A.S."/>
            <person name="Younus H."/>
            <person name="Chow J."/>
            <person name="Chiniquy J."/>
            <person name="Lipzen A."/>
            <person name="Tritt A."/>
            <person name="Sun H."/>
            <person name="Haridas S."/>
            <person name="LaButti K."/>
            <person name="Ohm R.A."/>
            <person name="Kues U."/>
            <person name="Blanchette R.A."/>
            <person name="Grigoriev I.V."/>
            <person name="Minto R.E."/>
            <person name="Hibbett D.S."/>
        </authorList>
    </citation>
    <scope>NUCLEOTIDE SEQUENCE [LARGE SCALE GENOMIC DNA]</scope>
    <source>
        <strain evidence="2 3">ATCC 64428</strain>
    </source>
</reference>
<evidence type="ECO:0000256" key="1">
    <source>
        <dbReference type="SAM" id="Phobius"/>
    </source>
</evidence>
<feature type="transmembrane region" description="Helical" evidence="1">
    <location>
        <begin position="59"/>
        <end position="78"/>
    </location>
</feature>
<gene>
    <name evidence="2" type="ORF">FISHEDRAFT_73436</name>
</gene>
<dbReference type="EMBL" id="KN881828">
    <property type="protein sequence ID" value="KIY48648.1"/>
    <property type="molecule type" value="Genomic_DNA"/>
</dbReference>
<dbReference type="OrthoDB" id="5570013at2759"/>
<dbReference type="Proteomes" id="UP000054144">
    <property type="component" value="Unassembled WGS sequence"/>
</dbReference>
<keyword evidence="1" id="KW-0812">Transmembrane</keyword>
<accession>A0A0D7ACS4</accession>
<keyword evidence="3" id="KW-1185">Reference proteome</keyword>
<name>A0A0D7ACS4_9AGAR</name>
<proteinExistence type="predicted"/>
<organism evidence="2 3">
    <name type="scientific">Fistulina hepatica ATCC 64428</name>
    <dbReference type="NCBI Taxonomy" id="1128425"/>
    <lineage>
        <taxon>Eukaryota</taxon>
        <taxon>Fungi</taxon>
        <taxon>Dikarya</taxon>
        <taxon>Basidiomycota</taxon>
        <taxon>Agaricomycotina</taxon>
        <taxon>Agaricomycetes</taxon>
        <taxon>Agaricomycetidae</taxon>
        <taxon>Agaricales</taxon>
        <taxon>Fistulinaceae</taxon>
        <taxon>Fistulina</taxon>
    </lineage>
</organism>
<evidence type="ECO:0000313" key="2">
    <source>
        <dbReference type="EMBL" id="KIY48648.1"/>
    </source>
</evidence>